<dbReference type="AlphaFoldDB" id="A4G1S5"/>
<accession>A4G1S5</accession>
<dbReference type="KEGG" id="har:HEAR0233"/>
<dbReference type="HOGENOM" id="CLU_2843870_0_0_4"/>
<dbReference type="STRING" id="204773.HEAR0233"/>
<reference evidence="1 2" key="1">
    <citation type="journal article" date="2007" name="PLoS Genet.">
        <title>A tale of two oxidation states: bacterial colonization of arsenic-rich environments.</title>
        <authorList>
            <person name="Muller D."/>
            <person name="Medigue C."/>
            <person name="Koechler S."/>
            <person name="Barbe V."/>
            <person name="Barakat M."/>
            <person name="Talla E."/>
            <person name="Bonnefoy V."/>
            <person name="Krin E."/>
            <person name="Arsene-Ploetze F."/>
            <person name="Carapito C."/>
            <person name="Chandler M."/>
            <person name="Cournoyer B."/>
            <person name="Cruveiller S."/>
            <person name="Dossat C."/>
            <person name="Duval S."/>
            <person name="Heymann M."/>
            <person name="Leize E."/>
            <person name="Lieutaud A."/>
            <person name="Lievremont D."/>
            <person name="Makita Y."/>
            <person name="Mangenot S."/>
            <person name="Nitschke W."/>
            <person name="Ortet P."/>
            <person name="Perdrial N."/>
            <person name="Schoepp B."/>
            <person name="Siguier N."/>
            <person name="Simeonova D.D."/>
            <person name="Rouy Z."/>
            <person name="Segurens B."/>
            <person name="Turlin E."/>
            <person name="Vallenet D."/>
            <person name="Van Dorsselaer A."/>
            <person name="Weiss S."/>
            <person name="Weissenbach J."/>
            <person name="Lett M.C."/>
            <person name="Danchin A."/>
            <person name="Bertin P.N."/>
        </authorList>
    </citation>
    <scope>NUCLEOTIDE SEQUENCE [LARGE SCALE GENOMIC DNA]</scope>
    <source>
        <strain evidence="2">ULPAs1</strain>
    </source>
</reference>
<dbReference type="Proteomes" id="UP000006697">
    <property type="component" value="Chromosome"/>
</dbReference>
<name>A4G1S5_HERAR</name>
<proteinExistence type="predicted"/>
<keyword evidence="2" id="KW-1185">Reference proteome</keyword>
<dbReference type="EMBL" id="CU207211">
    <property type="protein sequence ID" value="CAL60462.1"/>
    <property type="molecule type" value="Genomic_DNA"/>
</dbReference>
<evidence type="ECO:0000313" key="2">
    <source>
        <dbReference type="Proteomes" id="UP000006697"/>
    </source>
</evidence>
<protein>
    <submittedName>
        <fullName evidence="1">Uncharacterized protein</fullName>
    </submittedName>
</protein>
<organism evidence="1 2">
    <name type="scientific">Herminiimonas arsenicoxydans</name>
    <dbReference type="NCBI Taxonomy" id="204773"/>
    <lineage>
        <taxon>Bacteria</taxon>
        <taxon>Pseudomonadati</taxon>
        <taxon>Pseudomonadota</taxon>
        <taxon>Betaproteobacteria</taxon>
        <taxon>Burkholderiales</taxon>
        <taxon>Oxalobacteraceae</taxon>
        <taxon>Herminiimonas</taxon>
    </lineage>
</organism>
<evidence type="ECO:0000313" key="1">
    <source>
        <dbReference type="EMBL" id="CAL60462.1"/>
    </source>
</evidence>
<gene>
    <name evidence="1" type="ordered locus">HEAR0233</name>
</gene>
<sequence>MYRDVGLVECALLFHPTLWIALSGTQIHCDLLPVTSSTDHPLASSKSWLIGTSPHNVIPSAILMP</sequence>